<dbReference type="AlphaFoldDB" id="R0MJS0"/>
<dbReference type="VEuPathDB" id="MicrosporidiaDB:NBO_238g0001"/>
<organism evidence="1 2">
    <name type="scientific">Nosema bombycis (strain CQ1 / CVCC 102059)</name>
    <name type="common">Microsporidian parasite</name>
    <name type="synonym">Pebrine of silkworm</name>
    <dbReference type="NCBI Taxonomy" id="578461"/>
    <lineage>
        <taxon>Eukaryota</taxon>
        <taxon>Fungi</taxon>
        <taxon>Fungi incertae sedis</taxon>
        <taxon>Microsporidia</taxon>
        <taxon>Nosematidae</taxon>
        <taxon>Nosema</taxon>
    </lineage>
</organism>
<proteinExistence type="predicted"/>
<sequence length="63" mass="7370">MITHVSLVVDVFDMFRKLFSDVFDVFTVFVSCGPKTTFRSHKHIAFTDFTSLNDELFFVFLII</sequence>
<evidence type="ECO:0000313" key="1">
    <source>
        <dbReference type="EMBL" id="EOB13038.1"/>
    </source>
</evidence>
<name>R0MJS0_NOSB1</name>
<accession>R0MJS0</accession>
<dbReference type="EMBL" id="KB909146">
    <property type="protein sequence ID" value="EOB13038.1"/>
    <property type="molecule type" value="Genomic_DNA"/>
</dbReference>
<dbReference type="Proteomes" id="UP000016927">
    <property type="component" value="Unassembled WGS sequence"/>
</dbReference>
<reference evidence="1 2" key="1">
    <citation type="journal article" date="2013" name="BMC Genomics">
        <title>Comparative genomics of parasitic silkworm microsporidia reveal an association between genome expansion and host adaptation.</title>
        <authorList>
            <person name="Pan G."/>
            <person name="Xu J."/>
            <person name="Li T."/>
            <person name="Xia Q."/>
            <person name="Liu S.L."/>
            <person name="Zhang G."/>
            <person name="Li S."/>
            <person name="Li C."/>
            <person name="Liu H."/>
            <person name="Yang L."/>
            <person name="Liu T."/>
            <person name="Zhang X."/>
            <person name="Wu Z."/>
            <person name="Fan W."/>
            <person name="Dang X."/>
            <person name="Xiang H."/>
            <person name="Tao M."/>
            <person name="Li Y."/>
            <person name="Hu J."/>
            <person name="Li Z."/>
            <person name="Lin L."/>
            <person name="Luo J."/>
            <person name="Geng L."/>
            <person name="Wang L."/>
            <person name="Long M."/>
            <person name="Wan Y."/>
            <person name="He N."/>
            <person name="Zhang Z."/>
            <person name="Lu C."/>
            <person name="Keeling P.J."/>
            <person name="Wang J."/>
            <person name="Xiang Z."/>
            <person name="Zhou Z."/>
        </authorList>
    </citation>
    <scope>NUCLEOTIDE SEQUENCE [LARGE SCALE GENOMIC DNA]</scope>
    <source>
        <strain evidence="2">CQ1 / CVCC 102059</strain>
    </source>
</reference>
<gene>
    <name evidence="1" type="ORF">NBO_238g0001</name>
</gene>
<keyword evidence="2" id="KW-1185">Reference proteome</keyword>
<protein>
    <submittedName>
        <fullName evidence="1">Uncharacterized protein</fullName>
    </submittedName>
</protein>
<dbReference type="HOGENOM" id="CLU_2886366_0_0_1"/>
<evidence type="ECO:0000313" key="2">
    <source>
        <dbReference type="Proteomes" id="UP000016927"/>
    </source>
</evidence>